<dbReference type="InterPro" id="IPR032466">
    <property type="entry name" value="Metal_Hydrolase"/>
</dbReference>
<evidence type="ECO:0000256" key="1">
    <source>
        <dbReference type="ARBA" id="ARBA00022975"/>
    </source>
</evidence>
<dbReference type="GO" id="GO:0006221">
    <property type="term" value="P:pyrimidine nucleotide biosynthetic process"/>
    <property type="evidence" value="ECO:0007669"/>
    <property type="project" value="UniProtKB-KW"/>
</dbReference>
<dbReference type="GO" id="GO:0046872">
    <property type="term" value="F:metal ion binding"/>
    <property type="evidence" value="ECO:0007669"/>
    <property type="project" value="InterPro"/>
</dbReference>
<protein>
    <submittedName>
        <fullName evidence="3">Dihydroorotase</fullName>
    </submittedName>
</protein>
<evidence type="ECO:0000313" key="3">
    <source>
        <dbReference type="EMBL" id="SDS43954.1"/>
    </source>
</evidence>
<evidence type="ECO:0000259" key="2">
    <source>
        <dbReference type="Pfam" id="PF12890"/>
    </source>
</evidence>
<dbReference type="AlphaFoldDB" id="A0A1H1S7J0"/>
<dbReference type="EMBL" id="LT629745">
    <property type="protein sequence ID" value="SDS43954.1"/>
    <property type="molecule type" value="Genomic_DNA"/>
</dbReference>
<evidence type="ECO:0000313" key="4">
    <source>
        <dbReference type="Proteomes" id="UP000198858"/>
    </source>
</evidence>
<reference evidence="3 4" key="1">
    <citation type="submission" date="2016-10" db="EMBL/GenBank/DDBJ databases">
        <authorList>
            <person name="Varghese N."/>
            <person name="Submissions S."/>
        </authorList>
    </citation>
    <scope>NUCLEOTIDE SEQUENCE [LARGE SCALE GENOMIC DNA]</scope>
    <source>
        <strain evidence="3 4">Mar_2010_102</strain>
    </source>
</reference>
<dbReference type="SUPFAM" id="SSF51338">
    <property type="entry name" value="Composite domain of metallo-dependent hydrolases"/>
    <property type="match status" value="1"/>
</dbReference>
<gene>
    <name evidence="3" type="ORF">SAMN04488552_3170</name>
</gene>
<keyword evidence="4" id="KW-1185">Reference proteome</keyword>
<organism evidence="3 4">
    <name type="scientific">Christiangramia echinicola</name>
    <dbReference type="NCBI Taxonomy" id="279359"/>
    <lineage>
        <taxon>Bacteria</taxon>
        <taxon>Pseudomonadati</taxon>
        <taxon>Bacteroidota</taxon>
        <taxon>Flavobacteriia</taxon>
        <taxon>Flavobacteriales</taxon>
        <taxon>Flavobacteriaceae</taxon>
        <taxon>Christiangramia</taxon>
    </lineage>
</organism>
<dbReference type="GO" id="GO:0004038">
    <property type="term" value="F:allantoinase activity"/>
    <property type="evidence" value="ECO:0007669"/>
    <property type="project" value="TreeGrafter"/>
</dbReference>
<dbReference type="GO" id="GO:0005737">
    <property type="term" value="C:cytoplasm"/>
    <property type="evidence" value="ECO:0007669"/>
    <property type="project" value="TreeGrafter"/>
</dbReference>
<dbReference type="InterPro" id="IPR011059">
    <property type="entry name" value="Metal-dep_hydrolase_composite"/>
</dbReference>
<dbReference type="InterPro" id="IPR024403">
    <property type="entry name" value="DHOase_cat"/>
</dbReference>
<dbReference type="Gene3D" id="3.20.20.140">
    <property type="entry name" value="Metal-dependent hydrolases"/>
    <property type="match status" value="1"/>
</dbReference>
<dbReference type="GO" id="GO:0006145">
    <property type="term" value="P:purine nucleobase catabolic process"/>
    <property type="evidence" value="ECO:0007669"/>
    <property type="project" value="TreeGrafter"/>
</dbReference>
<sequence>MKLLLKSVTILDEKSSHHNKKLDIFIENGTIKKIGENLNEKTVREIKVSNLHVSRGWFDSSVSFGEPGFEDRETIANGLDTAGKSGFSSVGLNPYTNPVLDHSGSIAAVKAKAAHHPVSLYPIGALTRKSEGVDLAELLDMKEAGAVGFGDYKLPLRNPNLLKIALQYAQNFDALIQSYPQENRIAGKGMVNEHENSTSLGLKGIPNLAEELQITRDLYLLEYTGGKLHIPTISTEKSVRLIKDAKKKGLDVSCSVAIHNLVLNDEELKAFDANSKVLPPLRTKKDSKALIKGLKDGIIDMVTSDHNPIDVEHKKVEFDNALYGTIGLETAFGALCTIFDTSEAIKYLTAGKERFNIVENEIKEGAQVDLSLFIPGLPFNFNEKDILSSSKNSIFLNKEIKGKAFGVITQKGIISF</sequence>
<dbReference type="Pfam" id="PF12890">
    <property type="entry name" value="DHOase"/>
    <property type="match status" value="1"/>
</dbReference>
<feature type="domain" description="Dihydroorotase catalytic" evidence="2">
    <location>
        <begin position="58"/>
        <end position="237"/>
    </location>
</feature>
<dbReference type="Proteomes" id="UP000198858">
    <property type="component" value="Chromosome I"/>
</dbReference>
<dbReference type="GO" id="GO:0004151">
    <property type="term" value="F:dihydroorotase activity"/>
    <property type="evidence" value="ECO:0007669"/>
    <property type="project" value="InterPro"/>
</dbReference>
<dbReference type="PANTHER" id="PTHR43668:SF2">
    <property type="entry name" value="ALLANTOINASE"/>
    <property type="match status" value="1"/>
</dbReference>
<dbReference type="STRING" id="1250231.SAMN04488552_3170"/>
<dbReference type="SUPFAM" id="SSF51556">
    <property type="entry name" value="Metallo-dependent hydrolases"/>
    <property type="match status" value="1"/>
</dbReference>
<name>A0A1H1S7J0_9FLAO</name>
<dbReference type="PANTHER" id="PTHR43668">
    <property type="entry name" value="ALLANTOINASE"/>
    <property type="match status" value="1"/>
</dbReference>
<dbReference type="CDD" id="cd01317">
    <property type="entry name" value="DHOase_IIa"/>
    <property type="match status" value="1"/>
</dbReference>
<dbReference type="Gene3D" id="2.30.40.10">
    <property type="entry name" value="Urease, subunit C, domain 1"/>
    <property type="match status" value="2"/>
</dbReference>
<dbReference type="RefSeq" id="WP_089663708.1">
    <property type="nucleotide sequence ID" value="NZ_LT629745.1"/>
</dbReference>
<dbReference type="InterPro" id="IPR050138">
    <property type="entry name" value="DHOase/Allantoinase_Hydrolase"/>
</dbReference>
<proteinExistence type="predicted"/>
<accession>A0A1H1S7J0</accession>
<dbReference type="InterPro" id="IPR004722">
    <property type="entry name" value="DHOase"/>
</dbReference>
<keyword evidence="1" id="KW-0665">Pyrimidine biosynthesis</keyword>